<keyword evidence="4" id="KW-1185">Reference proteome</keyword>
<evidence type="ECO:0000313" key="3">
    <source>
        <dbReference type="EMBL" id="MDM7889410.1"/>
    </source>
</evidence>
<dbReference type="PANTHER" id="PTHR30006">
    <property type="entry name" value="THIAMINE-BINDING PERIPLASMIC PROTEIN-RELATED"/>
    <property type="match status" value="1"/>
</dbReference>
<dbReference type="Gene3D" id="3.40.190.10">
    <property type="entry name" value="Periplasmic binding protein-like II"/>
    <property type="match status" value="2"/>
</dbReference>
<dbReference type="PANTHER" id="PTHR30006:SF2">
    <property type="entry name" value="ABC TRANSPORTER SUBSTRATE-BINDING PROTEIN"/>
    <property type="match status" value="1"/>
</dbReference>
<proteinExistence type="predicted"/>
<dbReference type="Proteomes" id="UP001235720">
    <property type="component" value="Unassembled WGS sequence"/>
</dbReference>
<name>A0ABT7TIP2_9MICO</name>
<comment type="caution">
    <text evidence="3">The sequence shown here is derived from an EMBL/GenBank/DDBJ whole genome shotgun (WGS) entry which is preliminary data.</text>
</comment>
<feature type="chain" id="PRO_5045293422" evidence="2">
    <location>
        <begin position="30"/>
        <end position="382"/>
    </location>
</feature>
<dbReference type="Pfam" id="PF13343">
    <property type="entry name" value="SBP_bac_6"/>
    <property type="match status" value="1"/>
</dbReference>
<dbReference type="RefSeq" id="WP_289470998.1">
    <property type="nucleotide sequence ID" value="NZ_JAUCMM010000010.1"/>
</dbReference>
<reference evidence="3 4" key="1">
    <citation type="submission" date="2023-06" db="EMBL/GenBank/DDBJ databases">
        <authorList>
            <person name="Feng G."/>
            <person name="Li J."/>
            <person name="Zhu H."/>
        </authorList>
    </citation>
    <scope>NUCLEOTIDE SEQUENCE [LARGE SCALE GENOMIC DNA]</scope>
    <source>
        <strain evidence="3 4">RHCJP20</strain>
    </source>
</reference>
<dbReference type="PROSITE" id="PS51257">
    <property type="entry name" value="PROKAR_LIPOPROTEIN"/>
    <property type="match status" value="1"/>
</dbReference>
<dbReference type="EMBL" id="JAUCMM010000010">
    <property type="protein sequence ID" value="MDM7889410.1"/>
    <property type="molecule type" value="Genomic_DNA"/>
</dbReference>
<organism evidence="3 4">
    <name type="scientific">Curtobacterium subtropicum</name>
    <dbReference type="NCBI Taxonomy" id="3055138"/>
    <lineage>
        <taxon>Bacteria</taxon>
        <taxon>Bacillati</taxon>
        <taxon>Actinomycetota</taxon>
        <taxon>Actinomycetes</taxon>
        <taxon>Micrococcales</taxon>
        <taxon>Microbacteriaceae</taxon>
        <taxon>Curtobacterium</taxon>
    </lineage>
</organism>
<protein>
    <submittedName>
        <fullName evidence="3">ABC transporter substrate-binding protein</fullName>
    </submittedName>
</protein>
<evidence type="ECO:0000256" key="1">
    <source>
        <dbReference type="ARBA" id="ARBA00022729"/>
    </source>
</evidence>
<dbReference type="SUPFAM" id="SSF53850">
    <property type="entry name" value="Periplasmic binding protein-like II"/>
    <property type="match status" value="1"/>
</dbReference>
<evidence type="ECO:0000313" key="4">
    <source>
        <dbReference type="Proteomes" id="UP001235720"/>
    </source>
</evidence>
<accession>A0ABT7TIP2</accession>
<gene>
    <name evidence="3" type="ORF">QUG98_13205</name>
</gene>
<evidence type="ECO:0000256" key="2">
    <source>
        <dbReference type="SAM" id="SignalP"/>
    </source>
</evidence>
<sequence length="382" mass="39687">MQHTRTLAGIALAAAAVVTLAGCSATSSASTSSGSGDTDWKTATSAESAGGMDALVKAAKAEGQLNVIALPPTWANYGKIIDGFEKKYDIKINSANPNGSSADEVAAVKSQKGQSTAPDVLDLGNAVLQQNLDLLTDYKVANWSDIPDTLKDADGKWTRDYTGLMSIGYDSSKITDAPKDLNDLLGSEYEGKVSIAGDPTQANQAASAVYLAALENGGSADDITKGVDYFGKLKQAGNFQNVLPTQATVASGETPVVVQWSYNNLAWGPAAGSSGNKNWKTVVPEGQALGSYYSQAINKDAPHPAAARLWQEYIASPDAQNLYLQAGAFPSTLAAMEQSGTVDKDALEAAGGMPKDYVELTDAQVTDAAKVLAAKWSATMGS</sequence>
<keyword evidence="1 2" id="KW-0732">Signal</keyword>
<feature type="signal peptide" evidence="2">
    <location>
        <begin position="1"/>
        <end position="29"/>
    </location>
</feature>